<feature type="region of interest" description="Disordered" evidence="1">
    <location>
        <begin position="1"/>
        <end position="22"/>
    </location>
</feature>
<feature type="region of interest" description="Disordered" evidence="1">
    <location>
        <begin position="35"/>
        <end position="93"/>
    </location>
</feature>
<feature type="compositionally biased region" description="Pro residues" evidence="1">
    <location>
        <begin position="67"/>
        <end position="83"/>
    </location>
</feature>
<protein>
    <submittedName>
        <fullName evidence="2">Uncharacterized protein</fullName>
    </submittedName>
</protein>
<proteinExistence type="predicted"/>
<feature type="compositionally biased region" description="Low complexity" evidence="1">
    <location>
        <begin position="52"/>
        <end position="66"/>
    </location>
</feature>
<evidence type="ECO:0000256" key="1">
    <source>
        <dbReference type="SAM" id="MobiDB-lite"/>
    </source>
</evidence>
<name>A0A8S5UQI2_9CAUD</name>
<accession>A0A8S5UQI2</accession>
<reference evidence="2" key="1">
    <citation type="journal article" date="2021" name="Proc. Natl. Acad. Sci. U.S.A.">
        <title>A Catalog of Tens of Thousands of Viruses from Human Metagenomes Reveals Hidden Associations with Chronic Diseases.</title>
        <authorList>
            <person name="Tisza M.J."/>
            <person name="Buck C.B."/>
        </authorList>
    </citation>
    <scope>NUCLEOTIDE SEQUENCE</scope>
    <source>
        <strain evidence="2">CtfrT39</strain>
    </source>
</reference>
<feature type="compositionally biased region" description="Basic and acidic residues" evidence="1">
    <location>
        <begin position="35"/>
        <end position="44"/>
    </location>
</feature>
<dbReference type="EMBL" id="BK016120">
    <property type="protein sequence ID" value="DAF96699.1"/>
    <property type="molecule type" value="Genomic_DNA"/>
</dbReference>
<organism evidence="2">
    <name type="scientific">Siphoviridae sp. ctfrT39</name>
    <dbReference type="NCBI Taxonomy" id="2825598"/>
    <lineage>
        <taxon>Viruses</taxon>
        <taxon>Duplodnaviria</taxon>
        <taxon>Heunggongvirae</taxon>
        <taxon>Uroviricota</taxon>
        <taxon>Caudoviricetes</taxon>
    </lineage>
</organism>
<evidence type="ECO:0000313" key="2">
    <source>
        <dbReference type="EMBL" id="DAF96699.1"/>
    </source>
</evidence>
<sequence>MVRKTKSSIHKFEGLEDSPAIKGIEKIYEANEEARQKRAAEALEKQQNGQGAAESEPAPQAEAPSQSPVPPASAAPISAPDPAPMRKTGKKTQNGITIYVPMDYYMQILQMKMETGTPIKDIALQAVIEYLDRHKNG</sequence>